<evidence type="ECO:0000256" key="4">
    <source>
        <dbReference type="ARBA" id="ARBA00022832"/>
    </source>
</evidence>
<protein>
    <submittedName>
        <fullName evidence="9">3-oxoacyl-[acyl-carrier-protein] synthase 3</fullName>
    </submittedName>
</protein>
<dbReference type="PANTHER" id="PTHR43091:SF1">
    <property type="entry name" value="BETA-KETOACYL-[ACYL-CARRIER-PROTEIN] SYNTHASE III, CHLOROPLASTIC"/>
    <property type="match status" value="1"/>
</dbReference>
<evidence type="ECO:0000256" key="2">
    <source>
        <dbReference type="ARBA" id="ARBA00022516"/>
    </source>
</evidence>
<feature type="non-terminal residue" evidence="9">
    <location>
        <position position="1"/>
    </location>
</feature>
<keyword evidence="7" id="KW-0472">Membrane</keyword>
<organism evidence="9">
    <name type="scientific">human gut metagenome</name>
    <dbReference type="NCBI Taxonomy" id="408170"/>
    <lineage>
        <taxon>unclassified sequences</taxon>
        <taxon>metagenomes</taxon>
        <taxon>organismal metagenomes</taxon>
    </lineage>
</organism>
<name>W1YQI8_9ZZZZ</name>
<reference evidence="9" key="1">
    <citation type="submission" date="2013-12" db="EMBL/GenBank/DDBJ databases">
        <title>A Varibaculum cambriense genome reconstructed from a premature infant gut community with otherwise low bacterial novelty that shifts toward anaerobic metabolism during the third week of life.</title>
        <authorList>
            <person name="Brown C.T."/>
            <person name="Sharon I."/>
            <person name="Thomas B.C."/>
            <person name="Castelle C.J."/>
            <person name="Morowitz M.J."/>
            <person name="Banfield J.F."/>
        </authorList>
    </citation>
    <scope>NUCLEOTIDE SEQUENCE</scope>
</reference>
<keyword evidence="4" id="KW-0276">Fatty acid metabolism</keyword>
<dbReference type="InterPro" id="IPR016039">
    <property type="entry name" value="Thiolase-like"/>
</dbReference>
<proteinExistence type="inferred from homology"/>
<evidence type="ECO:0000256" key="3">
    <source>
        <dbReference type="ARBA" id="ARBA00022679"/>
    </source>
</evidence>
<feature type="transmembrane region" description="Helical" evidence="7">
    <location>
        <begin position="23"/>
        <end position="41"/>
    </location>
</feature>
<keyword evidence="6" id="KW-0275">Fatty acid biosynthesis</keyword>
<dbReference type="AlphaFoldDB" id="W1YQI8"/>
<dbReference type="Gene3D" id="3.40.47.10">
    <property type="match status" value="1"/>
</dbReference>
<evidence type="ECO:0000313" key="9">
    <source>
        <dbReference type="EMBL" id="ETJ43439.1"/>
    </source>
</evidence>
<gene>
    <name evidence="9" type="ORF">Q604_UNBC02565G0002</name>
</gene>
<keyword evidence="2" id="KW-0444">Lipid biosynthesis</keyword>
<accession>W1YQI8</accession>
<comment type="caution">
    <text evidence="9">The sequence shown here is derived from an EMBL/GenBank/DDBJ whole genome shotgun (WGS) entry which is preliminary data.</text>
</comment>
<sequence length="42" mass="4500">AASVAIALDEANREGRFKRGDNVAFAGFGAGLTWASLVLKWY</sequence>
<keyword evidence="3" id="KW-0808">Transferase</keyword>
<dbReference type="Pfam" id="PF08541">
    <property type="entry name" value="ACP_syn_III_C"/>
    <property type="match status" value="1"/>
</dbReference>
<dbReference type="InterPro" id="IPR013747">
    <property type="entry name" value="ACP_syn_III_C"/>
</dbReference>
<keyword evidence="5" id="KW-0443">Lipid metabolism</keyword>
<dbReference type="PANTHER" id="PTHR43091">
    <property type="entry name" value="3-OXOACYL-[ACYL-CARRIER-PROTEIN] SYNTHASE"/>
    <property type="match status" value="1"/>
</dbReference>
<evidence type="ECO:0000256" key="7">
    <source>
        <dbReference type="SAM" id="Phobius"/>
    </source>
</evidence>
<keyword evidence="7" id="KW-0812">Transmembrane</keyword>
<evidence type="ECO:0000259" key="8">
    <source>
        <dbReference type="Pfam" id="PF08541"/>
    </source>
</evidence>
<comment type="similarity">
    <text evidence="1">Belongs to the thiolase-like superfamily. FabH family.</text>
</comment>
<evidence type="ECO:0000256" key="1">
    <source>
        <dbReference type="ARBA" id="ARBA00008642"/>
    </source>
</evidence>
<feature type="domain" description="Beta-ketoacyl-[acyl-carrier-protein] synthase III C-terminal" evidence="8">
    <location>
        <begin position="1"/>
        <end position="41"/>
    </location>
</feature>
<keyword evidence="7" id="KW-1133">Transmembrane helix</keyword>
<dbReference type="GO" id="GO:0016746">
    <property type="term" value="F:acyltransferase activity"/>
    <property type="evidence" value="ECO:0007669"/>
    <property type="project" value="InterPro"/>
</dbReference>
<dbReference type="SUPFAM" id="SSF53901">
    <property type="entry name" value="Thiolase-like"/>
    <property type="match status" value="1"/>
</dbReference>
<dbReference type="EMBL" id="AZMM01002565">
    <property type="protein sequence ID" value="ETJ43439.1"/>
    <property type="molecule type" value="Genomic_DNA"/>
</dbReference>
<dbReference type="GO" id="GO:0006633">
    <property type="term" value="P:fatty acid biosynthetic process"/>
    <property type="evidence" value="ECO:0007669"/>
    <property type="project" value="UniProtKB-KW"/>
</dbReference>
<evidence type="ECO:0000256" key="5">
    <source>
        <dbReference type="ARBA" id="ARBA00023098"/>
    </source>
</evidence>
<evidence type="ECO:0000256" key="6">
    <source>
        <dbReference type="ARBA" id="ARBA00023160"/>
    </source>
</evidence>